<reference evidence="8 9" key="1">
    <citation type="journal article" date="2010" name="Nature">
        <title>Genome sequencing and analysis of the model grass Brachypodium distachyon.</title>
        <authorList>
            <consortium name="International Brachypodium Initiative"/>
        </authorList>
    </citation>
    <scope>NUCLEOTIDE SEQUENCE [LARGE SCALE GENOMIC DNA]</scope>
    <source>
        <strain evidence="8 9">Bd21</strain>
    </source>
</reference>
<evidence type="ECO:0000256" key="3">
    <source>
        <dbReference type="ARBA" id="ARBA00022753"/>
    </source>
</evidence>
<dbReference type="Gramene" id="KQK22247">
    <property type="protein sequence ID" value="KQK22247"/>
    <property type="gene ID" value="BRADI_1g66080v3"/>
</dbReference>
<dbReference type="PANTHER" id="PTHR20939:SF11">
    <property type="entry name" value="LD12265P"/>
    <property type="match status" value="1"/>
</dbReference>
<dbReference type="PANTHER" id="PTHR20939">
    <property type="entry name" value="SORTING NEXIN 20, 21"/>
    <property type="match status" value="1"/>
</dbReference>
<dbReference type="GeneID" id="100821677"/>
<dbReference type="GO" id="GO:0015031">
    <property type="term" value="P:protein transport"/>
    <property type="evidence" value="ECO:0007669"/>
    <property type="project" value="UniProtKB-KW"/>
</dbReference>
<keyword evidence="5" id="KW-0446">Lipid-binding</keyword>
<keyword evidence="2" id="KW-0813">Transport</keyword>
<dbReference type="EnsemblPlants" id="KQK22247">
    <property type="protein sequence ID" value="KQK22247"/>
    <property type="gene ID" value="BRADI_1g66080v3"/>
</dbReference>
<dbReference type="GO" id="GO:0031901">
    <property type="term" value="C:early endosome membrane"/>
    <property type="evidence" value="ECO:0000318"/>
    <property type="project" value="GO_Central"/>
</dbReference>
<comment type="subcellular location">
    <subcellularLocation>
        <location evidence="1">Early endosome membrane</location>
        <topology evidence="1">Peripheral membrane protein</topology>
        <orientation evidence="1">Cytoplasmic side</orientation>
    </subcellularLocation>
</comment>
<keyword evidence="10" id="KW-1185">Reference proteome</keyword>
<feature type="compositionally biased region" description="Basic and acidic residues" evidence="7">
    <location>
        <begin position="722"/>
        <end position="732"/>
    </location>
</feature>
<feature type="region of interest" description="Disordered" evidence="7">
    <location>
        <begin position="781"/>
        <end position="817"/>
    </location>
</feature>
<feature type="region of interest" description="Disordered" evidence="7">
    <location>
        <begin position="1179"/>
        <end position="1258"/>
    </location>
</feature>
<evidence type="ECO:0000313" key="10">
    <source>
        <dbReference type="Proteomes" id="UP000008810"/>
    </source>
</evidence>
<evidence type="ECO:0000256" key="4">
    <source>
        <dbReference type="ARBA" id="ARBA00022927"/>
    </source>
</evidence>
<organism evidence="8">
    <name type="scientific">Brachypodium distachyon</name>
    <name type="common">Purple false brome</name>
    <name type="synonym">Trachynia distachya</name>
    <dbReference type="NCBI Taxonomy" id="15368"/>
    <lineage>
        <taxon>Eukaryota</taxon>
        <taxon>Viridiplantae</taxon>
        <taxon>Streptophyta</taxon>
        <taxon>Embryophyta</taxon>
        <taxon>Tracheophyta</taxon>
        <taxon>Spermatophyta</taxon>
        <taxon>Magnoliopsida</taxon>
        <taxon>Liliopsida</taxon>
        <taxon>Poales</taxon>
        <taxon>Poaceae</taxon>
        <taxon>BOP clade</taxon>
        <taxon>Pooideae</taxon>
        <taxon>Stipodae</taxon>
        <taxon>Brachypodieae</taxon>
        <taxon>Brachypodium</taxon>
    </lineage>
</organism>
<evidence type="ECO:0000256" key="2">
    <source>
        <dbReference type="ARBA" id="ARBA00022448"/>
    </source>
</evidence>
<evidence type="ECO:0000313" key="8">
    <source>
        <dbReference type="EMBL" id="KQK22247.1"/>
    </source>
</evidence>
<dbReference type="OrthoDB" id="758862at2759"/>
<feature type="compositionally biased region" description="Basic and acidic residues" evidence="7">
    <location>
        <begin position="1199"/>
        <end position="1236"/>
    </location>
</feature>
<evidence type="ECO:0000256" key="6">
    <source>
        <dbReference type="ARBA" id="ARBA00023136"/>
    </source>
</evidence>
<evidence type="ECO:0000256" key="7">
    <source>
        <dbReference type="SAM" id="MobiDB-lite"/>
    </source>
</evidence>
<evidence type="ECO:0000256" key="5">
    <source>
        <dbReference type="ARBA" id="ARBA00023121"/>
    </source>
</evidence>
<accession>A0A0Q3HH61</accession>
<reference evidence="9" key="3">
    <citation type="submission" date="2018-08" db="UniProtKB">
        <authorList>
            <consortium name="EnsemblPlants"/>
        </authorList>
    </citation>
    <scope>IDENTIFICATION</scope>
    <source>
        <strain evidence="9">cv. Bd21</strain>
    </source>
</reference>
<feature type="compositionally biased region" description="Polar residues" evidence="7">
    <location>
        <begin position="655"/>
        <end position="672"/>
    </location>
</feature>
<evidence type="ECO:0000256" key="1">
    <source>
        <dbReference type="ARBA" id="ARBA00004469"/>
    </source>
</evidence>
<sequence length="1258" mass="138302">MFLPLLVRLTTVCTREQRFLAAYLRHCKMSVAKKEEVCGHPRRLGEPAVGVPIKKRPVFLSDKSVPSGLVLPMKPSSTATGISVSAAGAGCSKEPFLNRSKSDVPHQSVSPFASEKNGVLLNFSSVNPSCGESGRGRSVAPIVKSQSEKFLTLDLQLTSRENSKINNSSPVKKEKVDQVISIFPSARPPKDIQTTLSMESPTNSSLGKLSNLDLNVSLDPVDHLEGLPAMQTSSNGLYHRTFQHQKAQVPLVAPISTTRSELSLNIDSTVNLSSTCQFSCKSGEDDVTLDLQLKPPTRPVLGISWKGLAPAPELSLSLFGNHTDEPKDPSEPDAIFKPEPVERAKKMSGEVATPGSDKSPVEKILKPVPCNANPRMTLPSTTVPGNVNLMPSTLVKKEPEEPSWQNIQKNAEKAPLFEQQTVGLVSNRAEFEKTGDINQVLGEASFDLNSEILRNNSIHNGLEVVTDNVPAQTNMSCDVVCTENMPGVSDVEKFIKQEEITADTPSPVIATASGQPALSIAKSLLLEGNVGRPAVGSCESPGQPTIIAPAVGSCESARQPTIHTSEPACCNPVEASTDCEPTVSHVHARENMTYKSCGAKVCDISRSSSKPLAKSLVLNCLDRASFDVMSQGSASMDCSDDGDNVVSQLPITSNPHVELLGNSQNTETNNLSTEHRKEDDIDMHHDCSSVKNKVHMQGIDNVKHVNTKDVIATLSGEEEHESEVNEKSKDKQLLASDKSSPPNNTDVAMQDVKIATVASSADLKMSSALGTSASAEIVSTGQSNNTFDNCAGKSRIPMIKSERSQSPDGKQAANCSEGNAKVAAVAVKSEHGTGNEEIARTSNLHPSDSILAEDSHLDGASSSQPHSECTKSKSACEGSEHEKSKPDSCMTSSVQNEKDGQVNVSHWREVANACVNRNERWERFMQSEREKHNEEYPGGRHASDMINQRRTDHRYSGRGAGYHGHPRNFQGPRMNDESEIDFTDGPLIGRRRPFENGIGHLHRVPHRRLRSPPNQMSGCLMRDMDHDRFSGRDILDPRLLAHGQMEDFPDDMMEESFFIHHPQHALGDHPFIRRDRSHSPEQRRGAPMHFHRGRSPEAMHRPPPLNRTDRPYLPHQRHTRRRGSPFDQIGRDERGIRRCGMHQGVQDDGFEPSLHPAQLAELHAEAELAERRKFGERRAYRRSLEESPTGNKEMMSYHGEGDMHFTEGDGVQREADGRFRNKLEHRARGEQEDGYRHRGPQGWRDGNSNDSRPKKRRY</sequence>
<dbReference type="GO" id="GO:1901981">
    <property type="term" value="F:phosphatidylinositol phosphate binding"/>
    <property type="evidence" value="ECO:0000318"/>
    <property type="project" value="GO_Central"/>
</dbReference>
<protein>
    <submittedName>
        <fullName evidence="8 9">Uncharacterized protein</fullName>
    </submittedName>
</protein>
<reference evidence="8" key="2">
    <citation type="submission" date="2017-06" db="EMBL/GenBank/DDBJ databases">
        <title>WGS assembly of Brachypodium distachyon.</title>
        <authorList>
            <consortium name="The International Brachypodium Initiative"/>
            <person name="Lucas S."/>
            <person name="Harmon-Smith M."/>
            <person name="Lail K."/>
            <person name="Tice H."/>
            <person name="Grimwood J."/>
            <person name="Bruce D."/>
            <person name="Barry K."/>
            <person name="Shu S."/>
            <person name="Lindquist E."/>
            <person name="Wang M."/>
            <person name="Pitluck S."/>
            <person name="Vogel J.P."/>
            <person name="Garvin D.F."/>
            <person name="Mockler T.C."/>
            <person name="Schmutz J."/>
            <person name="Rokhsar D."/>
            <person name="Bevan M.W."/>
        </authorList>
    </citation>
    <scope>NUCLEOTIDE SEQUENCE</scope>
    <source>
        <strain evidence="8">Bd21</strain>
    </source>
</reference>
<feature type="compositionally biased region" description="Polar residues" evidence="7">
    <location>
        <begin position="737"/>
        <end position="747"/>
    </location>
</feature>
<keyword evidence="4" id="KW-0653">Protein transport</keyword>
<evidence type="ECO:0000313" key="9">
    <source>
        <dbReference type="EnsemblPlants" id="KQK22247"/>
    </source>
</evidence>
<dbReference type="Proteomes" id="UP000008810">
    <property type="component" value="Chromosome 1"/>
</dbReference>
<feature type="compositionally biased region" description="Basic and acidic residues" evidence="7">
    <location>
        <begin position="1074"/>
        <end position="1084"/>
    </location>
</feature>
<dbReference type="InterPro" id="IPR039937">
    <property type="entry name" value="SNX20/SNX21"/>
</dbReference>
<feature type="compositionally biased region" description="Basic and acidic residues" evidence="7">
    <location>
        <begin position="829"/>
        <end position="839"/>
    </location>
</feature>
<proteinExistence type="predicted"/>
<keyword evidence="3" id="KW-0967">Endosome</keyword>
<feature type="region of interest" description="Disordered" evidence="7">
    <location>
        <begin position="715"/>
        <end position="748"/>
    </location>
</feature>
<dbReference type="EMBL" id="CM000880">
    <property type="protein sequence ID" value="KQK22247.1"/>
    <property type="molecule type" value="Genomic_DNA"/>
</dbReference>
<name>A0A0Q3HH61_BRADI</name>
<dbReference type="RefSeq" id="XP_014752171.1">
    <property type="nucleotide sequence ID" value="XM_014896685.2"/>
</dbReference>
<feature type="region of interest" description="Disordered" evidence="7">
    <location>
        <begin position="829"/>
        <end position="902"/>
    </location>
</feature>
<feature type="region of interest" description="Disordered" evidence="7">
    <location>
        <begin position="655"/>
        <end position="676"/>
    </location>
</feature>
<dbReference type="ExpressionAtlas" id="A0A0Q3HH61">
    <property type="expression patterns" value="baseline and differential"/>
</dbReference>
<gene>
    <name evidence="9" type="primary">LOC100821677</name>
    <name evidence="8" type="ORF">BRADI_1g66080v3</name>
</gene>
<dbReference type="AlphaFoldDB" id="A0A0Q3HH61"/>
<feature type="region of interest" description="Disordered" evidence="7">
    <location>
        <begin position="1074"/>
        <end position="1133"/>
    </location>
</feature>
<keyword evidence="6" id="KW-0472">Membrane</keyword>
<feature type="compositionally biased region" description="Polar residues" evidence="7">
    <location>
        <begin position="806"/>
        <end position="817"/>
    </location>
</feature>